<gene>
    <name evidence="1" type="ORF">METZ01_LOCUS51788</name>
</gene>
<organism evidence="1">
    <name type="scientific">marine metagenome</name>
    <dbReference type="NCBI Taxonomy" id="408172"/>
    <lineage>
        <taxon>unclassified sequences</taxon>
        <taxon>metagenomes</taxon>
        <taxon>ecological metagenomes</taxon>
    </lineage>
</organism>
<dbReference type="InterPro" id="IPR051200">
    <property type="entry name" value="Host-pathogen_enzymatic-act"/>
</dbReference>
<sequence length="348" mass="38267">MVRYLFLLLSLNLCFSQQYNLYVASESDDTVSVLKFDGENIVETDRVTVGIIPTEIEGPHGITIDPDGKHWYLSLAHGSPNGYLVKYSTDNNEPLSRLELGLFPATMQISPITGLLYVVNFNLHGLMRTSTVSVVDPEYMVEITKIKTGVMPHGSRISRDGKYHYSVAMMSGELFEIDAIDLSVNRILSLDNNNNLRNAMHHSKIKPTWVTPHPTNDYVYIAGNGSDEILKVDLNKWEIADRVKTGKGPYNLEVSPDGEYLLASIKGEGKTGVWMLNDLTFVKNINNSGSVSHGVTISPDSKFAFVSLEGVGGDPGIVDVISLKSLKVVSSVKVGKQAGGIAFWKIED</sequence>
<reference evidence="1" key="1">
    <citation type="submission" date="2018-05" db="EMBL/GenBank/DDBJ databases">
        <authorList>
            <person name="Lanie J.A."/>
            <person name="Ng W.-L."/>
            <person name="Kazmierczak K.M."/>
            <person name="Andrzejewski T.M."/>
            <person name="Davidsen T.M."/>
            <person name="Wayne K.J."/>
            <person name="Tettelin H."/>
            <person name="Glass J.I."/>
            <person name="Rusch D."/>
            <person name="Podicherti R."/>
            <person name="Tsui H.-C.T."/>
            <person name="Winkler M.E."/>
        </authorList>
    </citation>
    <scope>NUCLEOTIDE SEQUENCE</scope>
</reference>
<evidence type="ECO:0008006" key="2">
    <source>
        <dbReference type="Google" id="ProtNLM"/>
    </source>
</evidence>
<protein>
    <recommendedName>
        <fullName evidence="2">YncE family protein</fullName>
    </recommendedName>
</protein>
<dbReference type="EMBL" id="UINC01002652">
    <property type="protein sequence ID" value="SUZ98934.1"/>
    <property type="molecule type" value="Genomic_DNA"/>
</dbReference>
<accession>A0A381S646</accession>
<dbReference type="AlphaFoldDB" id="A0A381S646"/>
<dbReference type="InterPro" id="IPR015943">
    <property type="entry name" value="WD40/YVTN_repeat-like_dom_sf"/>
</dbReference>
<dbReference type="SUPFAM" id="SSF51004">
    <property type="entry name" value="C-terminal (heme d1) domain of cytochrome cd1-nitrite reductase"/>
    <property type="match status" value="1"/>
</dbReference>
<dbReference type="PANTHER" id="PTHR47197:SF3">
    <property type="entry name" value="DIHYDRO-HEME D1 DEHYDROGENASE"/>
    <property type="match status" value="1"/>
</dbReference>
<name>A0A381S646_9ZZZZ</name>
<evidence type="ECO:0000313" key="1">
    <source>
        <dbReference type="EMBL" id="SUZ98934.1"/>
    </source>
</evidence>
<proteinExistence type="predicted"/>
<dbReference type="InterPro" id="IPR011048">
    <property type="entry name" value="Haem_d1_sf"/>
</dbReference>
<dbReference type="Gene3D" id="2.130.10.10">
    <property type="entry name" value="YVTN repeat-like/Quinoprotein amine dehydrogenase"/>
    <property type="match status" value="2"/>
</dbReference>
<dbReference type="PANTHER" id="PTHR47197">
    <property type="entry name" value="PROTEIN NIRF"/>
    <property type="match status" value="1"/>
</dbReference>